<organism evidence="2 3">
    <name type="scientific">Chenopodium quinoa</name>
    <name type="common">Quinoa</name>
    <dbReference type="NCBI Taxonomy" id="63459"/>
    <lineage>
        <taxon>Eukaryota</taxon>
        <taxon>Viridiplantae</taxon>
        <taxon>Streptophyta</taxon>
        <taxon>Embryophyta</taxon>
        <taxon>Tracheophyta</taxon>
        <taxon>Spermatophyta</taxon>
        <taxon>Magnoliopsida</taxon>
        <taxon>eudicotyledons</taxon>
        <taxon>Gunneridae</taxon>
        <taxon>Pentapetalae</taxon>
        <taxon>Caryophyllales</taxon>
        <taxon>Chenopodiaceae</taxon>
        <taxon>Chenopodioideae</taxon>
        <taxon>Atripliceae</taxon>
        <taxon>Chenopodium</taxon>
    </lineage>
</organism>
<reference evidence="2" key="2">
    <citation type="submission" date="2021-03" db="UniProtKB">
        <authorList>
            <consortium name="EnsemblPlants"/>
        </authorList>
    </citation>
    <scope>IDENTIFICATION</scope>
</reference>
<dbReference type="OMA" id="IEDPSHY"/>
<dbReference type="Gramene" id="AUR62000677-RA">
    <property type="protein sequence ID" value="AUR62000677-RA:cds"/>
    <property type="gene ID" value="AUR62000677"/>
</dbReference>
<proteinExistence type="predicted"/>
<evidence type="ECO:0000259" key="1">
    <source>
        <dbReference type="Pfam" id="PF07727"/>
    </source>
</evidence>
<reference evidence="2" key="1">
    <citation type="journal article" date="2017" name="Nature">
        <title>The genome of Chenopodium quinoa.</title>
        <authorList>
            <person name="Jarvis D.E."/>
            <person name="Ho Y.S."/>
            <person name="Lightfoot D.J."/>
            <person name="Schmoeckel S.M."/>
            <person name="Li B."/>
            <person name="Borm T.J.A."/>
            <person name="Ohyanagi H."/>
            <person name="Mineta K."/>
            <person name="Michell C.T."/>
            <person name="Saber N."/>
            <person name="Kharbatia N.M."/>
            <person name="Rupper R.R."/>
            <person name="Sharp A.R."/>
            <person name="Dally N."/>
            <person name="Boughton B.A."/>
            <person name="Woo Y.H."/>
            <person name="Gao G."/>
            <person name="Schijlen E.G.W.M."/>
            <person name="Guo X."/>
            <person name="Momin A.A."/>
            <person name="Negrao S."/>
            <person name="Al-Babili S."/>
            <person name="Gehring C."/>
            <person name="Roessner U."/>
            <person name="Jung C."/>
            <person name="Murphy K."/>
            <person name="Arold S.T."/>
            <person name="Gojobori T."/>
            <person name="van der Linden C.G."/>
            <person name="van Loo E.N."/>
            <person name="Jellen E.N."/>
            <person name="Maughan P.J."/>
            <person name="Tester M."/>
        </authorList>
    </citation>
    <scope>NUCLEOTIDE SEQUENCE [LARGE SCALE GENOMIC DNA]</scope>
    <source>
        <strain evidence="2">cv. PI 614886</strain>
    </source>
</reference>
<dbReference type="InterPro" id="IPR013103">
    <property type="entry name" value="RVT_2"/>
</dbReference>
<dbReference type="AlphaFoldDB" id="A0A803KNS1"/>
<name>A0A803KNS1_CHEQI</name>
<evidence type="ECO:0000313" key="3">
    <source>
        <dbReference type="Proteomes" id="UP000596660"/>
    </source>
</evidence>
<feature type="domain" description="Reverse transcriptase Ty1/copia-type" evidence="1">
    <location>
        <begin position="1"/>
        <end position="67"/>
    </location>
</feature>
<accession>A0A803KNS1</accession>
<dbReference type="PANTHER" id="PTHR11439">
    <property type="entry name" value="GAG-POL-RELATED RETROTRANSPOSON"/>
    <property type="match status" value="1"/>
</dbReference>
<dbReference type="PANTHER" id="PTHR11439:SF498">
    <property type="entry name" value="DNAK FAMILY PROTEIN"/>
    <property type="match status" value="1"/>
</dbReference>
<evidence type="ECO:0000313" key="2">
    <source>
        <dbReference type="EnsemblPlants" id="AUR62000677-RA:cds"/>
    </source>
</evidence>
<keyword evidence="3" id="KW-1185">Reference proteome</keyword>
<dbReference type="CDD" id="cd09272">
    <property type="entry name" value="RNase_HI_RT_Ty1"/>
    <property type="match status" value="1"/>
</dbReference>
<protein>
    <recommendedName>
        <fullName evidence="1">Reverse transcriptase Ty1/copia-type domain-containing protein</fullName>
    </recommendedName>
</protein>
<dbReference type="Pfam" id="PF07727">
    <property type="entry name" value="RVT_2"/>
    <property type="match status" value="1"/>
</dbReference>
<sequence>MNEIKKAKEFLSSKFHMKDMGALRYFLGMGIAVDRCKQGIFLSQRKYVADLLEEYKMKNVKALRLPMDSHLKLCAESSDGSKAISETGTTDQGILLASESSAQLTAYCDSDWQVVLNTRRSTSRYCIMLGESPISWKSKRQSVVARSTAEAEYRKFSPLES</sequence>
<dbReference type="Proteomes" id="UP000596660">
    <property type="component" value="Unplaced"/>
</dbReference>
<dbReference type="EnsemblPlants" id="AUR62000677-RA">
    <property type="protein sequence ID" value="AUR62000677-RA:cds"/>
    <property type="gene ID" value="AUR62000677"/>
</dbReference>